<protein>
    <submittedName>
        <fullName evidence="1">Gamma-glutamyltransferase family protein</fullName>
    </submittedName>
</protein>
<reference evidence="1" key="1">
    <citation type="submission" date="2022-08" db="EMBL/GenBank/DDBJ databases">
        <title>Chelativorans sichuanense sp. nov., a paraffin oil-degrading bacterium isolated from a mixture of oil-based drill cuttings and paddy soil.</title>
        <authorList>
            <person name="Yu J."/>
            <person name="Liu H."/>
            <person name="Chen Q."/>
        </authorList>
    </citation>
    <scope>NUCLEOTIDE SEQUENCE</scope>
    <source>
        <strain evidence="1">SCAU 2101</strain>
    </source>
</reference>
<dbReference type="RefSeq" id="WP_261515226.1">
    <property type="nucleotide sequence ID" value="NZ_JAODNV010000009.1"/>
</dbReference>
<sequence>MTKQFSYAMPYGAPRRPVLARNMVATSQPLAAQAGLSMLARGGNAVDAALAAAATLTVVEPTGNGLGSDAFAIVWDGKTLHGLNASGRSPAAWTPERFAGRDRMPARGWESVTVPGAVSAWADLSEKFGALEFATLLEPAINYARDGFAVSPTIAELWEKGGALLADQPGFAETFLPNGRAPRAGETFRNPALADSLLAIAESKGEAFYRGELAARIADFAALHGAALTREDLAAHRNDWCGTISMDYAGVQLHEIPPNGQGIVALIALGILEHLPLSAFGPDSAQSLHYQIEAIKLAMADVERYVSDPAYMDVPVEALLDKDYLKRRAQFIEAGRAQIFGAGAPLAGGTVYITAADASGMMVSYIQSNYSGFGSGVAVPGTGIHLQNRGSGFTLEEGHPNRVGPRKRPFHTIIPGFLMRDGKPLMSFGVMGGPMQAQGHVQMVLRTQLYGQNPQAASDAPRWRFISGRDVAVEWTMDISTVAGLEALGHNVTRESPDTSFAFGGAQLIHRLEDGYIGGSDHRKDGMAVGF</sequence>
<evidence type="ECO:0000313" key="1">
    <source>
        <dbReference type="EMBL" id="MCT8990354.1"/>
    </source>
</evidence>
<dbReference type="PANTHER" id="PTHR43881:SF1">
    <property type="entry name" value="GAMMA-GLUTAMYLTRANSPEPTIDASE (AFU_ORTHOLOGUE AFUA_4G13580)"/>
    <property type="match status" value="1"/>
</dbReference>
<dbReference type="InterPro" id="IPR043137">
    <property type="entry name" value="GGT_ssub_C"/>
</dbReference>
<evidence type="ECO:0000313" key="2">
    <source>
        <dbReference type="Proteomes" id="UP001149009"/>
    </source>
</evidence>
<name>A0A9X2X8I3_9HYPH</name>
<dbReference type="EMBL" id="JAODNV010000009">
    <property type="protein sequence ID" value="MCT8990354.1"/>
    <property type="molecule type" value="Genomic_DNA"/>
</dbReference>
<dbReference type="InterPro" id="IPR043138">
    <property type="entry name" value="GGT_lsub"/>
</dbReference>
<dbReference type="Proteomes" id="UP001149009">
    <property type="component" value="Unassembled WGS sequence"/>
</dbReference>
<dbReference type="SUPFAM" id="SSF56235">
    <property type="entry name" value="N-terminal nucleophile aminohydrolases (Ntn hydrolases)"/>
    <property type="match status" value="1"/>
</dbReference>
<proteinExistence type="predicted"/>
<dbReference type="PRINTS" id="PR01210">
    <property type="entry name" value="GGTRANSPTASE"/>
</dbReference>
<gene>
    <name evidence="1" type="ORF">NYR54_08605</name>
</gene>
<dbReference type="InterPro" id="IPR052896">
    <property type="entry name" value="GGT-like_enzyme"/>
</dbReference>
<accession>A0A9X2X8I3</accession>
<dbReference type="AlphaFoldDB" id="A0A9X2X8I3"/>
<comment type="caution">
    <text evidence="1">The sequence shown here is derived from an EMBL/GenBank/DDBJ whole genome shotgun (WGS) entry which is preliminary data.</text>
</comment>
<dbReference type="Pfam" id="PF01019">
    <property type="entry name" value="G_glu_transpept"/>
    <property type="match status" value="1"/>
</dbReference>
<organism evidence="1 2">
    <name type="scientific">Chelativorans petroleitrophicus</name>
    <dbReference type="NCBI Taxonomy" id="2975484"/>
    <lineage>
        <taxon>Bacteria</taxon>
        <taxon>Pseudomonadati</taxon>
        <taxon>Pseudomonadota</taxon>
        <taxon>Alphaproteobacteria</taxon>
        <taxon>Hyphomicrobiales</taxon>
        <taxon>Phyllobacteriaceae</taxon>
        <taxon>Chelativorans</taxon>
    </lineage>
</organism>
<dbReference type="Gene3D" id="1.10.246.130">
    <property type="match status" value="1"/>
</dbReference>
<dbReference type="Gene3D" id="3.60.20.40">
    <property type="match status" value="1"/>
</dbReference>
<keyword evidence="2" id="KW-1185">Reference proteome</keyword>
<dbReference type="PANTHER" id="PTHR43881">
    <property type="entry name" value="GAMMA-GLUTAMYLTRANSPEPTIDASE (AFU_ORTHOLOGUE AFUA_4G13580)"/>
    <property type="match status" value="1"/>
</dbReference>
<dbReference type="InterPro" id="IPR029055">
    <property type="entry name" value="Ntn_hydrolases_N"/>
</dbReference>